<evidence type="ECO:0000256" key="2">
    <source>
        <dbReference type="SAM" id="MobiDB-lite"/>
    </source>
</evidence>
<evidence type="ECO:0000313" key="7">
    <source>
        <dbReference type="Proteomes" id="UP000234585"/>
    </source>
</evidence>
<evidence type="ECO:0000256" key="3">
    <source>
        <dbReference type="SAM" id="SignalP"/>
    </source>
</evidence>
<feature type="region of interest" description="Disordered" evidence="2">
    <location>
        <begin position="440"/>
        <end position="469"/>
    </location>
</feature>
<dbReference type="PANTHER" id="PTHR22935:SF95">
    <property type="entry name" value="BETA-LACTAMASE-LIKE 1-RELATED"/>
    <property type="match status" value="1"/>
</dbReference>
<dbReference type="Gene3D" id="3.40.710.10">
    <property type="entry name" value="DD-peptidase/beta-lactamase superfamily"/>
    <property type="match status" value="1"/>
</dbReference>
<name>A0A2I2FLM0_ASPCN</name>
<dbReference type="Proteomes" id="UP000234585">
    <property type="component" value="Unassembled WGS sequence"/>
</dbReference>
<proteinExistence type="inferred from homology"/>
<gene>
    <name evidence="6" type="ORF">BDW47DRAFT_122552</name>
</gene>
<dbReference type="InterPro" id="IPR012338">
    <property type="entry name" value="Beta-lactam/transpept-like"/>
</dbReference>
<protein>
    <submittedName>
        <fullName evidence="6">Beta-lactamase family protein</fullName>
    </submittedName>
</protein>
<dbReference type="Pfam" id="PF00144">
    <property type="entry name" value="Beta-lactamase"/>
    <property type="match status" value="1"/>
</dbReference>
<organism evidence="6 7">
    <name type="scientific">Aspergillus candidus</name>
    <dbReference type="NCBI Taxonomy" id="41067"/>
    <lineage>
        <taxon>Eukaryota</taxon>
        <taxon>Fungi</taxon>
        <taxon>Dikarya</taxon>
        <taxon>Ascomycota</taxon>
        <taxon>Pezizomycotina</taxon>
        <taxon>Eurotiomycetes</taxon>
        <taxon>Eurotiomycetidae</taxon>
        <taxon>Eurotiales</taxon>
        <taxon>Aspergillaceae</taxon>
        <taxon>Aspergillus</taxon>
        <taxon>Aspergillus subgen. Circumdati</taxon>
    </lineage>
</organism>
<feature type="domain" description="Beta-lactamase-related" evidence="4">
    <location>
        <begin position="112"/>
        <end position="414"/>
    </location>
</feature>
<accession>A0A2I2FLM0</accession>
<keyword evidence="3" id="KW-0732">Signal</keyword>
<dbReference type="InterPro" id="IPR058664">
    <property type="entry name" value="ARB_00930-like_C"/>
</dbReference>
<dbReference type="InterPro" id="IPR051478">
    <property type="entry name" value="Beta-lactamase-like_AB/R"/>
</dbReference>
<evidence type="ECO:0000256" key="1">
    <source>
        <dbReference type="ARBA" id="ARBA00038473"/>
    </source>
</evidence>
<reference evidence="6 7" key="1">
    <citation type="submission" date="2017-12" db="EMBL/GenBank/DDBJ databases">
        <authorList>
            <consortium name="DOE Joint Genome Institute"/>
            <person name="Haridas S."/>
            <person name="Kjaerbolling I."/>
            <person name="Vesth T.C."/>
            <person name="Frisvad J.C."/>
            <person name="Nybo J.L."/>
            <person name="Theobald S."/>
            <person name="Kuo A."/>
            <person name="Bowyer P."/>
            <person name="Matsuda Y."/>
            <person name="Mondo S."/>
            <person name="Lyhne E.K."/>
            <person name="Kogle M.E."/>
            <person name="Clum A."/>
            <person name="Lipzen A."/>
            <person name="Salamov A."/>
            <person name="Ngan C.Y."/>
            <person name="Daum C."/>
            <person name="Chiniquy J."/>
            <person name="Barry K."/>
            <person name="LaButti K."/>
            <person name="Simmons B.A."/>
            <person name="Magnuson J.K."/>
            <person name="Mortensen U.H."/>
            <person name="Larsen T.O."/>
            <person name="Grigoriev I.V."/>
            <person name="Baker S.E."/>
            <person name="Andersen M.R."/>
            <person name="Nordberg H.P."/>
            <person name="Cantor M.N."/>
            <person name="Hua S.X."/>
        </authorList>
    </citation>
    <scope>NUCLEOTIDE SEQUENCE [LARGE SCALE GENOMIC DNA]</scope>
    <source>
        <strain evidence="6 7">CBS 102.13</strain>
    </source>
</reference>
<comment type="similarity">
    <text evidence="1">Belongs to the beta-lactamase family.</text>
</comment>
<dbReference type="Pfam" id="PF26335">
    <property type="entry name" value="ARB_00930_C"/>
    <property type="match status" value="1"/>
</dbReference>
<feature type="domain" description="Beta-lactamase-like ARB-00930-like C-terminal" evidence="5">
    <location>
        <begin position="435"/>
        <end position="619"/>
    </location>
</feature>
<dbReference type="InterPro" id="IPR001466">
    <property type="entry name" value="Beta-lactam-related"/>
</dbReference>
<feature type="signal peptide" evidence="3">
    <location>
        <begin position="1"/>
        <end position="19"/>
    </location>
</feature>
<dbReference type="EMBL" id="KZ559120">
    <property type="protein sequence ID" value="PLB41510.1"/>
    <property type="molecule type" value="Genomic_DNA"/>
</dbReference>
<dbReference type="OrthoDB" id="6220758at2759"/>
<dbReference type="GeneID" id="36523017"/>
<keyword evidence="7" id="KW-1185">Reference proteome</keyword>
<dbReference type="PANTHER" id="PTHR22935">
    <property type="entry name" value="PENICILLIN-BINDING PROTEIN"/>
    <property type="match status" value="1"/>
</dbReference>
<feature type="chain" id="PRO_5014128269" evidence="3">
    <location>
        <begin position="20"/>
        <end position="622"/>
    </location>
</feature>
<dbReference type="RefSeq" id="XP_024675522.1">
    <property type="nucleotide sequence ID" value="XM_024815857.1"/>
</dbReference>
<sequence>MQFLLYLAIAASLIQTSTAQLPPIPPLNPIPSYSGCPPDGPLLPQPTNLSQSKHINNAAHTLTTALDSALKGDIRAGWPIDNVSFSIGLVSPNGGQGAKPIWEYHHRAALSSQGTETVTGDSQYLIGSVSKVFSDLLLLKAGVDWRTPVTHFFPELAAPESAIPWSEITLETLGEHLAGIPPNYVYEFYYLQPFYESLGLPHLDPSDYPPCGVVGLNGTKACTRQEILRGLLSTLPVNPVNSRPTYSQLSFLLFTFCLEQATGKNYSTLLHETILQPLNLANTGVSPGNTQQAVIPPGPSSWGSDFGFNAPGGGLFSTLNDLNTLATSILAHTILPTPAAVRKWLKPTSVTSSPSTLVGSPWEILRTTHLIPDHPHTVDIYGKSGGALGYTAQFSLVDQYGVGAVILTAGPVGALDVLYHAVLGTFLPAIEAETRAQSAKYTGKWTTPSQSPSPSQPQPQPQSNNNITLSLSLDAGPGLHLTTLTQSNTSIKDALSKIYKTQYTPLGFGLLSPDMRLYPTGIETPVSPAEASSLGHPSKRLVRQDWRINLDIVPLDGGAMSDLPGQGGWNSDAYCAGWQMGDWMRYGGEALDRVVFVVDVGGNGEVVGVEVPGLRSGMLVSA</sequence>
<evidence type="ECO:0000259" key="5">
    <source>
        <dbReference type="Pfam" id="PF26335"/>
    </source>
</evidence>
<evidence type="ECO:0000259" key="4">
    <source>
        <dbReference type="Pfam" id="PF00144"/>
    </source>
</evidence>
<evidence type="ECO:0000313" key="6">
    <source>
        <dbReference type="EMBL" id="PLB41510.1"/>
    </source>
</evidence>
<dbReference type="SUPFAM" id="SSF56601">
    <property type="entry name" value="beta-lactamase/transpeptidase-like"/>
    <property type="match status" value="1"/>
</dbReference>
<dbReference type="STRING" id="41067.A0A2I2FLM0"/>
<dbReference type="AlphaFoldDB" id="A0A2I2FLM0"/>